<dbReference type="Proteomes" id="UP001595548">
    <property type="component" value="Unassembled WGS sequence"/>
</dbReference>
<dbReference type="Gene3D" id="3.30.310.50">
    <property type="entry name" value="Alpha-D-phosphohexomutase, C-terminal domain"/>
    <property type="match status" value="1"/>
</dbReference>
<name>A0ABV7HUT9_9GAMM</name>
<organism evidence="1 2">
    <name type="scientific">Gilvimarinus japonicus</name>
    <dbReference type="NCBI Taxonomy" id="1796469"/>
    <lineage>
        <taxon>Bacteria</taxon>
        <taxon>Pseudomonadati</taxon>
        <taxon>Pseudomonadota</taxon>
        <taxon>Gammaproteobacteria</taxon>
        <taxon>Cellvibrionales</taxon>
        <taxon>Cellvibrionaceae</taxon>
        <taxon>Gilvimarinus</taxon>
    </lineage>
</organism>
<dbReference type="Pfam" id="PF09981">
    <property type="entry name" value="DUF2218"/>
    <property type="match status" value="1"/>
</dbReference>
<comment type="caution">
    <text evidence="1">The sequence shown here is derived from an EMBL/GenBank/DDBJ whole genome shotgun (WGS) entry which is preliminary data.</text>
</comment>
<keyword evidence="2" id="KW-1185">Reference proteome</keyword>
<evidence type="ECO:0000313" key="2">
    <source>
        <dbReference type="Proteomes" id="UP001595548"/>
    </source>
</evidence>
<dbReference type="RefSeq" id="WP_339615780.1">
    <property type="nucleotide sequence ID" value="NZ_AP031500.1"/>
</dbReference>
<proteinExistence type="predicted"/>
<sequence>MQITSRANIALTSPQRTLQKLCKHFNHKVNAHWQHASGEVDFGIGECKLQAAAQQLLVTCHAQQLSDLNEIEHTIERHIGPMSGQPNTPPVILWHR</sequence>
<accession>A0ABV7HUT9</accession>
<dbReference type="InterPro" id="IPR014543">
    <property type="entry name" value="UCP028291"/>
</dbReference>
<reference evidence="2" key="1">
    <citation type="journal article" date="2019" name="Int. J. Syst. Evol. Microbiol.">
        <title>The Global Catalogue of Microorganisms (GCM) 10K type strain sequencing project: providing services to taxonomists for standard genome sequencing and annotation.</title>
        <authorList>
            <consortium name="The Broad Institute Genomics Platform"/>
            <consortium name="The Broad Institute Genome Sequencing Center for Infectious Disease"/>
            <person name="Wu L."/>
            <person name="Ma J."/>
        </authorList>
    </citation>
    <scope>NUCLEOTIDE SEQUENCE [LARGE SCALE GENOMIC DNA]</scope>
    <source>
        <strain evidence="2">KCTC 52141</strain>
    </source>
</reference>
<protein>
    <submittedName>
        <fullName evidence="1">DUF2218 domain-containing protein</fullName>
    </submittedName>
</protein>
<gene>
    <name evidence="1" type="ORF">ACFOEB_15500</name>
</gene>
<evidence type="ECO:0000313" key="1">
    <source>
        <dbReference type="EMBL" id="MFC3156616.1"/>
    </source>
</evidence>
<dbReference type="EMBL" id="JBHRTL010000031">
    <property type="protein sequence ID" value="MFC3156616.1"/>
    <property type="molecule type" value="Genomic_DNA"/>
</dbReference>